<proteinExistence type="predicted"/>
<accession>A0A0Q2UNY0</accession>
<comment type="caution">
    <text evidence="1">The sequence shown here is derived from an EMBL/GenBank/DDBJ whole genome shotgun (WGS) entry which is preliminary data.</text>
</comment>
<evidence type="ECO:0000313" key="1">
    <source>
        <dbReference type="EMBL" id="KQH82416.1"/>
    </source>
</evidence>
<reference evidence="1 2" key="1">
    <citation type="submission" date="2015-08" db="EMBL/GenBank/DDBJ databases">
        <title>Thermococcus thioreducens DSM 14981 genome sequencing.</title>
        <authorList>
            <person name="Hong S.-J."/>
            <person name="Kim M.-C."/>
            <person name="Shin J.-H."/>
        </authorList>
    </citation>
    <scope>NUCLEOTIDE SEQUENCE [LARGE SCALE GENOMIC DNA]</scope>
    <source>
        <strain evidence="1 2">DSM 14981</strain>
    </source>
</reference>
<dbReference type="EMBL" id="LIXN01000008">
    <property type="protein sequence ID" value="KQH82416.1"/>
    <property type="molecule type" value="Genomic_DNA"/>
</dbReference>
<evidence type="ECO:0000313" key="2">
    <source>
        <dbReference type="Proteomes" id="UP000051862"/>
    </source>
</evidence>
<dbReference type="Proteomes" id="UP000051862">
    <property type="component" value="Unassembled WGS sequence"/>
</dbReference>
<dbReference type="PATRIC" id="fig|277988.4.peg.1170"/>
<gene>
    <name evidence="1" type="ORF">AMR53_05575</name>
</gene>
<name>A0A0Q2UNY0_9EURY</name>
<protein>
    <submittedName>
        <fullName evidence="1">Uncharacterized protein</fullName>
    </submittedName>
</protein>
<organism evidence="1 2">
    <name type="scientific">Thermococcus thioreducens</name>
    <dbReference type="NCBI Taxonomy" id="277988"/>
    <lineage>
        <taxon>Archaea</taxon>
        <taxon>Methanobacteriati</taxon>
        <taxon>Methanobacteriota</taxon>
        <taxon>Thermococci</taxon>
        <taxon>Thermococcales</taxon>
        <taxon>Thermococcaceae</taxon>
        <taxon>Thermococcus</taxon>
    </lineage>
</organism>
<sequence>MKLLNVNPPEYYPIIDKLFAGRIKEAVEAFGASLEELTVFVQPEERVLNLIFLLKVRGLRRFLSMDIDPFVYGLLEKLASDATETLGKVYGVRFSISGFKVIDEGPEGIPSEEAPKLIVNGPEEIKEILERLGKGLIITLREWSVEFSALAVTVPFEEPHVLTIVLKMNRLLPPEEKGELEKKVRHKARTYLKTLTQRVFPLEVKIIDPEDRTLASILKRKVEIEKEADELAQSEEVRELMSLLGKGTPDS</sequence>
<dbReference type="AlphaFoldDB" id="A0A0Q2UNY0"/>
<dbReference type="STRING" id="277988.SAMN05216170_0618"/>